<name>A0A650ELF3_9HELI</name>
<dbReference type="InterPro" id="IPR022742">
    <property type="entry name" value="Hydrolase_4"/>
</dbReference>
<dbReference type="SUPFAM" id="SSF53474">
    <property type="entry name" value="alpha/beta-Hydrolases"/>
    <property type="match status" value="1"/>
</dbReference>
<feature type="region of interest" description="Disordered" evidence="1">
    <location>
        <begin position="76"/>
        <end position="118"/>
    </location>
</feature>
<dbReference type="EMBL" id="MN577567">
    <property type="protein sequence ID" value="QGT50101.1"/>
    <property type="molecule type" value="Genomic_DNA"/>
</dbReference>
<feature type="domain" description="Serine aminopeptidase S33" evidence="2">
    <location>
        <begin position="40"/>
        <end position="328"/>
    </location>
</feature>
<dbReference type="PANTHER" id="PTHR11614">
    <property type="entry name" value="PHOSPHOLIPASE-RELATED"/>
    <property type="match status" value="1"/>
</dbReference>
<protein>
    <submittedName>
        <fullName evidence="3">Alpha/beta hydrolase</fullName>
    </submittedName>
</protein>
<dbReference type="AlphaFoldDB" id="A0A650ELF3"/>
<dbReference type="InterPro" id="IPR029058">
    <property type="entry name" value="AB_hydrolase_fold"/>
</dbReference>
<feature type="compositionally biased region" description="Basic and acidic residues" evidence="1">
    <location>
        <begin position="103"/>
        <end position="118"/>
    </location>
</feature>
<gene>
    <name evidence="3" type="ORF">Helico4rc_2210</name>
</gene>
<dbReference type="GO" id="GO:0016787">
    <property type="term" value="F:hydrolase activity"/>
    <property type="evidence" value="ECO:0007669"/>
    <property type="project" value="UniProtKB-KW"/>
</dbReference>
<organism evidence="3">
    <name type="scientific">uncultured Helicobacter sp</name>
    <dbReference type="NCBI Taxonomy" id="175537"/>
    <lineage>
        <taxon>Bacteria</taxon>
        <taxon>Pseudomonadati</taxon>
        <taxon>Campylobacterota</taxon>
        <taxon>Epsilonproteobacteria</taxon>
        <taxon>Campylobacterales</taxon>
        <taxon>Helicobacteraceae</taxon>
        <taxon>Helicobacter</taxon>
        <taxon>environmental samples</taxon>
    </lineage>
</organism>
<keyword evidence="3" id="KW-0378">Hydrolase</keyword>
<dbReference type="Gene3D" id="3.40.50.1820">
    <property type="entry name" value="alpha/beta hydrolase"/>
    <property type="match status" value="1"/>
</dbReference>
<evidence type="ECO:0000256" key="1">
    <source>
        <dbReference type="SAM" id="MobiDB-lite"/>
    </source>
</evidence>
<evidence type="ECO:0000259" key="2">
    <source>
        <dbReference type="Pfam" id="PF12146"/>
    </source>
</evidence>
<accession>A0A650ELF3</accession>
<dbReference type="InterPro" id="IPR051044">
    <property type="entry name" value="MAG_DAG_Lipase"/>
</dbReference>
<feature type="compositionally biased region" description="Basic and acidic residues" evidence="1">
    <location>
        <begin position="76"/>
        <end position="93"/>
    </location>
</feature>
<evidence type="ECO:0000313" key="3">
    <source>
        <dbReference type="EMBL" id="QGT50101.1"/>
    </source>
</evidence>
<proteinExistence type="predicted"/>
<reference evidence="3" key="1">
    <citation type="journal article" date="2020" name="J. ISSAAS">
        <title>Lactobacilli and other gastrointestinal microbiota of Peromyscus leucopus, reservoir host for agents of Lyme disease and other zoonoses in North America.</title>
        <authorList>
            <person name="Milovic A."/>
            <person name="Bassam K."/>
            <person name="Shao H."/>
            <person name="Chatzistamou I."/>
            <person name="Tufts D.M."/>
            <person name="Diuk-Wasser M."/>
            <person name="Barbour A.G."/>
        </authorList>
    </citation>
    <scope>NUCLEOTIDE SEQUENCE</scope>
    <source>
        <strain evidence="3">LL4</strain>
    </source>
</reference>
<dbReference type="Pfam" id="PF12146">
    <property type="entry name" value="Hydrolase_4"/>
    <property type="match status" value="1"/>
</dbReference>
<sequence>MDTPISVHTHKDLTFNSSCDGLKIYYDIYEPSPLPSRPIIIQIAHGMVEHKARYEWAASNLAQKGFIVAINDHRGHGKSIDKSHPWGEMRGLGDAESQVNQDSKNHTNTDKSRAESTDGFRRAVKDMHQLTEILKARYNDSRFVLLGHSMGSLLSRGYLKLYASELDALILSGSPAYNPLIGVGKTLAQILKILTLESQGKNIINALSFGGFNRPFLHNVGEDNAKGGFAWLCRDKAVVEAYKADSACQFVFSLSSFIGLFAGMQWVNDTHDVQAEHLPLLVASGNRDSCGDFGIGVEKIARQYEKCGLDVELVLYEGARHEILNETNKTQVLNDMIAFINNAIESK</sequence>